<feature type="transmembrane region" description="Helical" evidence="11">
    <location>
        <begin position="33"/>
        <end position="53"/>
    </location>
</feature>
<evidence type="ECO:0000256" key="7">
    <source>
        <dbReference type="ARBA" id="ARBA00023136"/>
    </source>
</evidence>
<evidence type="ECO:0000256" key="4">
    <source>
        <dbReference type="ARBA" id="ARBA00022692"/>
    </source>
</evidence>
<dbReference type="GO" id="GO:0062054">
    <property type="term" value="F:fluoride channel activity"/>
    <property type="evidence" value="ECO:0007669"/>
    <property type="project" value="UniProtKB-UniRule"/>
</dbReference>
<gene>
    <name evidence="11 12" type="primary">crcB</name>
    <name evidence="11" type="synonym">fluC</name>
    <name evidence="12" type="ORF">IAB99_05475</name>
</gene>
<evidence type="ECO:0000313" key="12">
    <source>
        <dbReference type="EMBL" id="MBO8467198.1"/>
    </source>
</evidence>
<reference evidence="12" key="1">
    <citation type="submission" date="2020-10" db="EMBL/GenBank/DDBJ databases">
        <authorList>
            <person name="Gilroy R."/>
        </authorList>
    </citation>
    <scope>NUCLEOTIDE SEQUENCE</scope>
    <source>
        <strain evidence="12">B1-15692</strain>
    </source>
</reference>
<keyword evidence="6 11" id="KW-0406">Ion transport</keyword>
<sequence>MLKSILLVGLGSCAGGILRYLLSLAVHPVRTGFPLATFLTNIAGCLIIGILLGVFSRNSSESSSLCLLLTTGFCGGFTTFSTFSNDALTLLQNGNTGTFAMYVAGSLLFGILATFGGYAVARLF</sequence>
<dbReference type="NCBIfam" id="TIGR00494">
    <property type="entry name" value="crcB"/>
    <property type="match status" value="1"/>
</dbReference>
<evidence type="ECO:0000256" key="9">
    <source>
        <dbReference type="ARBA" id="ARBA00035120"/>
    </source>
</evidence>
<dbReference type="GO" id="GO:0005886">
    <property type="term" value="C:plasma membrane"/>
    <property type="evidence" value="ECO:0007669"/>
    <property type="project" value="UniProtKB-SubCell"/>
</dbReference>
<dbReference type="GO" id="GO:0046872">
    <property type="term" value="F:metal ion binding"/>
    <property type="evidence" value="ECO:0007669"/>
    <property type="project" value="UniProtKB-KW"/>
</dbReference>
<evidence type="ECO:0000256" key="2">
    <source>
        <dbReference type="ARBA" id="ARBA00022475"/>
    </source>
</evidence>
<feature type="binding site" evidence="11">
    <location>
        <position position="75"/>
    </location>
    <ligand>
        <name>Na(+)</name>
        <dbReference type="ChEBI" id="CHEBI:29101"/>
        <note>structural</note>
    </ligand>
</feature>
<evidence type="ECO:0000256" key="8">
    <source>
        <dbReference type="ARBA" id="ARBA00023303"/>
    </source>
</evidence>
<evidence type="ECO:0000256" key="6">
    <source>
        <dbReference type="ARBA" id="ARBA00023065"/>
    </source>
</evidence>
<comment type="activity regulation">
    <text evidence="11">Na(+) is not transported, but it plays an essential structural role and its presence is essential for fluoride channel function.</text>
</comment>
<evidence type="ECO:0000256" key="11">
    <source>
        <dbReference type="HAMAP-Rule" id="MF_00454"/>
    </source>
</evidence>
<name>A0A9D9I732_9BACT</name>
<keyword evidence="11" id="KW-0479">Metal-binding</keyword>
<proteinExistence type="inferred from homology"/>
<comment type="caution">
    <text evidence="12">The sequence shown here is derived from an EMBL/GenBank/DDBJ whole genome shotgun (WGS) entry which is preliminary data.</text>
</comment>
<protein>
    <recommendedName>
        <fullName evidence="11">Fluoride-specific ion channel FluC</fullName>
    </recommendedName>
</protein>
<feature type="binding site" evidence="11">
    <location>
        <position position="78"/>
    </location>
    <ligand>
        <name>Na(+)</name>
        <dbReference type="ChEBI" id="CHEBI:29101"/>
        <note>structural</note>
    </ligand>
</feature>
<dbReference type="PANTHER" id="PTHR28259">
    <property type="entry name" value="FLUORIDE EXPORT PROTEIN 1-RELATED"/>
    <property type="match status" value="1"/>
</dbReference>
<evidence type="ECO:0000256" key="5">
    <source>
        <dbReference type="ARBA" id="ARBA00022989"/>
    </source>
</evidence>
<keyword evidence="7 11" id="KW-0472">Membrane</keyword>
<accession>A0A9D9I732</accession>
<feature type="transmembrane region" description="Helical" evidence="11">
    <location>
        <begin position="99"/>
        <end position="121"/>
    </location>
</feature>
<dbReference type="InterPro" id="IPR003691">
    <property type="entry name" value="FluC"/>
</dbReference>
<dbReference type="PANTHER" id="PTHR28259:SF1">
    <property type="entry name" value="FLUORIDE EXPORT PROTEIN 1-RELATED"/>
    <property type="match status" value="1"/>
</dbReference>
<organism evidence="12 13">
    <name type="scientific">Candidatus Cryptobacteroides faecipullorum</name>
    <dbReference type="NCBI Taxonomy" id="2840764"/>
    <lineage>
        <taxon>Bacteria</taxon>
        <taxon>Pseudomonadati</taxon>
        <taxon>Bacteroidota</taxon>
        <taxon>Bacteroidia</taxon>
        <taxon>Bacteroidales</taxon>
        <taxon>Candidatus Cryptobacteroides</taxon>
    </lineage>
</organism>
<keyword evidence="2 11" id="KW-1003">Cell membrane</keyword>
<comment type="subcellular location">
    <subcellularLocation>
        <location evidence="1 11">Cell membrane</location>
        <topology evidence="1 11">Multi-pass membrane protein</topology>
    </subcellularLocation>
</comment>
<keyword evidence="5 11" id="KW-1133">Transmembrane helix</keyword>
<keyword evidence="4 11" id="KW-0812">Transmembrane</keyword>
<dbReference type="AlphaFoldDB" id="A0A9D9I732"/>
<dbReference type="EMBL" id="JADIMH010000031">
    <property type="protein sequence ID" value="MBO8467198.1"/>
    <property type="molecule type" value="Genomic_DNA"/>
</dbReference>
<feature type="transmembrane region" description="Helical" evidence="11">
    <location>
        <begin position="65"/>
        <end position="84"/>
    </location>
</feature>
<dbReference type="GO" id="GO:0140114">
    <property type="term" value="P:cellular detoxification of fluoride"/>
    <property type="evidence" value="ECO:0007669"/>
    <property type="project" value="UniProtKB-UniRule"/>
</dbReference>
<keyword evidence="11" id="KW-0915">Sodium</keyword>
<dbReference type="HAMAP" id="MF_00454">
    <property type="entry name" value="FluC"/>
    <property type="match status" value="1"/>
</dbReference>
<evidence type="ECO:0000256" key="1">
    <source>
        <dbReference type="ARBA" id="ARBA00004651"/>
    </source>
</evidence>
<comment type="function">
    <text evidence="11">Fluoride-specific ion channel. Important for reducing fluoride concentration in the cell, thus reducing its toxicity.</text>
</comment>
<comment type="similarity">
    <text evidence="9 11">Belongs to the fluoride channel Fluc/FEX (TC 1.A.43) family.</text>
</comment>
<comment type="catalytic activity">
    <reaction evidence="10">
        <text>fluoride(in) = fluoride(out)</text>
        <dbReference type="Rhea" id="RHEA:76159"/>
        <dbReference type="ChEBI" id="CHEBI:17051"/>
    </reaction>
    <physiologicalReaction direction="left-to-right" evidence="10">
        <dbReference type="Rhea" id="RHEA:76160"/>
    </physiologicalReaction>
</comment>
<keyword evidence="3" id="KW-0997">Cell inner membrane</keyword>
<dbReference type="Proteomes" id="UP000823660">
    <property type="component" value="Unassembled WGS sequence"/>
</dbReference>
<evidence type="ECO:0000256" key="3">
    <source>
        <dbReference type="ARBA" id="ARBA00022519"/>
    </source>
</evidence>
<evidence type="ECO:0000256" key="10">
    <source>
        <dbReference type="ARBA" id="ARBA00035585"/>
    </source>
</evidence>
<reference evidence="12" key="2">
    <citation type="journal article" date="2021" name="PeerJ">
        <title>Extensive microbial diversity within the chicken gut microbiome revealed by metagenomics and culture.</title>
        <authorList>
            <person name="Gilroy R."/>
            <person name="Ravi A."/>
            <person name="Getino M."/>
            <person name="Pursley I."/>
            <person name="Horton D.L."/>
            <person name="Alikhan N.F."/>
            <person name="Baker D."/>
            <person name="Gharbi K."/>
            <person name="Hall N."/>
            <person name="Watson M."/>
            <person name="Adriaenssens E.M."/>
            <person name="Foster-Nyarko E."/>
            <person name="Jarju S."/>
            <person name="Secka A."/>
            <person name="Antonio M."/>
            <person name="Oren A."/>
            <person name="Chaudhuri R.R."/>
            <person name="La Ragione R."/>
            <person name="Hildebrand F."/>
            <person name="Pallen M.J."/>
        </authorList>
    </citation>
    <scope>NUCLEOTIDE SEQUENCE</scope>
    <source>
        <strain evidence="12">B1-15692</strain>
    </source>
</reference>
<dbReference type="Pfam" id="PF02537">
    <property type="entry name" value="CRCB"/>
    <property type="match status" value="1"/>
</dbReference>
<keyword evidence="11" id="KW-0813">Transport</keyword>
<keyword evidence="8 11" id="KW-0407">Ion channel</keyword>
<evidence type="ECO:0000313" key="13">
    <source>
        <dbReference type="Proteomes" id="UP000823660"/>
    </source>
</evidence>